<feature type="transmembrane region" description="Helical" evidence="2">
    <location>
        <begin position="37"/>
        <end position="55"/>
    </location>
</feature>
<feature type="compositionally biased region" description="Polar residues" evidence="1">
    <location>
        <begin position="1"/>
        <end position="13"/>
    </location>
</feature>
<protein>
    <submittedName>
        <fullName evidence="4">DUF4350 domain-containing protein</fullName>
    </submittedName>
</protein>
<sequence length="405" mass="43139">MTSVQPPQTTEPSGPTEPSEGTTAAQVVRRRWRSARYVVLTVLALLILVVILAALRPTVQPQYLDPESPGQSGTRALAQILGDRGVGVEVTRNASAAVSRMAGNTDATLVVVRSERLTEDDLEILSRARGDVLLVEPRQRVLDRLAPGVRLAARIPGQHAAPGCELTAATMAGEIDFNLSYTYLAPASAVRCYPTEALPRLVRLPVEGHTVTVLGSGLPLTNEHLAEDGNAALGMNLAGERSSVVWLIPDLPPAGGDQEKSLGELIPAGVKLAILQLVVALALVALWRSRRLGPVVVEPLPVVVRSAETVEGRARLYRAQHARDRAADALRAGARERLVPLLGLPRSSAQDPAFAQEVVAALAARAPWDATAIGLALYGPAPADDAELVRLTDFLDDLERQVRQS</sequence>
<dbReference type="Proteomes" id="UP000805614">
    <property type="component" value="Unassembled WGS sequence"/>
</dbReference>
<evidence type="ECO:0000256" key="1">
    <source>
        <dbReference type="SAM" id="MobiDB-lite"/>
    </source>
</evidence>
<comment type="caution">
    <text evidence="4">The sequence shown here is derived from an EMBL/GenBank/DDBJ whole genome shotgun (WGS) entry which is preliminary data.</text>
</comment>
<feature type="region of interest" description="Disordered" evidence="1">
    <location>
        <begin position="1"/>
        <end position="24"/>
    </location>
</feature>
<keyword evidence="5" id="KW-1185">Reference proteome</keyword>
<keyword evidence="2" id="KW-1133">Transmembrane helix</keyword>
<reference evidence="4 5" key="1">
    <citation type="submission" date="2020-06" db="EMBL/GenBank/DDBJ databases">
        <title>Actinomadura xiongansis sp. nov., isolated from soil of Baiyangdian.</title>
        <authorList>
            <person name="Zhang X."/>
        </authorList>
    </citation>
    <scope>NUCLEOTIDE SEQUENCE [LARGE SCALE GENOMIC DNA]</scope>
    <source>
        <strain evidence="4 5">HBUM206468</strain>
    </source>
</reference>
<keyword evidence="2" id="KW-0812">Transmembrane</keyword>
<name>A0ABR7LJL1_9ACTN</name>
<evidence type="ECO:0000256" key="2">
    <source>
        <dbReference type="SAM" id="Phobius"/>
    </source>
</evidence>
<evidence type="ECO:0000313" key="4">
    <source>
        <dbReference type="EMBL" id="MBC6464868.1"/>
    </source>
</evidence>
<proteinExistence type="predicted"/>
<feature type="domain" description="DUF4350" evidence="3">
    <location>
        <begin position="66"/>
        <end position="237"/>
    </location>
</feature>
<dbReference type="EMBL" id="JABVEC010000002">
    <property type="protein sequence ID" value="MBC6464868.1"/>
    <property type="molecule type" value="Genomic_DNA"/>
</dbReference>
<dbReference type="RefSeq" id="WP_187241838.1">
    <property type="nucleotide sequence ID" value="NZ_BAAAOK010000008.1"/>
</dbReference>
<accession>A0ABR7LJL1</accession>
<gene>
    <name evidence="4" type="ORF">HKK74_05055</name>
</gene>
<organism evidence="4 5">
    <name type="scientific">Actinomadura alba</name>
    <dbReference type="NCBI Taxonomy" id="406431"/>
    <lineage>
        <taxon>Bacteria</taxon>
        <taxon>Bacillati</taxon>
        <taxon>Actinomycetota</taxon>
        <taxon>Actinomycetes</taxon>
        <taxon>Streptosporangiales</taxon>
        <taxon>Thermomonosporaceae</taxon>
        <taxon>Actinomadura</taxon>
    </lineage>
</organism>
<evidence type="ECO:0000313" key="5">
    <source>
        <dbReference type="Proteomes" id="UP000805614"/>
    </source>
</evidence>
<dbReference type="Pfam" id="PF14258">
    <property type="entry name" value="DUF4350"/>
    <property type="match status" value="1"/>
</dbReference>
<evidence type="ECO:0000259" key="3">
    <source>
        <dbReference type="Pfam" id="PF14258"/>
    </source>
</evidence>
<keyword evidence="2" id="KW-0472">Membrane</keyword>
<dbReference type="InterPro" id="IPR025646">
    <property type="entry name" value="DUF4350"/>
</dbReference>